<dbReference type="GO" id="GO:0016757">
    <property type="term" value="F:glycosyltransferase activity"/>
    <property type="evidence" value="ECO:0007669"/>
    <property type="project" value="UniProtKB-KW"/>
</dbReference>
<dbReference type="Gene3D" id="3.90.550.10">
    <property type="entry name" value="Spore Coat Polysaccharide Biosynthesis Protein SpsA, Chain A"/>
    <property type="match status" value="1"/>
</dbReference>
<evidence type="ECO:0000313" key="2">
    <source>
        <dbReference type="EMBL" id="MDX8484995.1"/>
    </source>
</evidence>
<sequence length="267" mass="31221">MRIVALIAVRNEELYISRCLEHLCRNGIEFCLIDNGSTDRTVEAAKDYLGRGLIRIVPAEYPGFYDWVGLLKLKQQLAIEIDADWFIHHDADEIMESPVANVLLADAIASVDAAGFNAINFDEFVFVPTDESESFEGTDYVERMRHYYFFEPHPVRLVRCWKKALDIELAESGGHEANFEGRWLFPQSFVLRHYIVLSAAHARRKYSVQRSYSEEEVRNRGWHGWRAKFRDEMVRLPSRGQMFEHAVQTEWNRTQPHKNHIFITQSR</sequence>
<feature type="domain" description="Glycosyltransferase 2-like" evidence="1">
    <location>
        <begin position="6"/>
        <end position="58"/>
    </location>
</feature>
<dbReference type="Pfam" id="PF00535">
    <property type="entry name" value="Glycos_transf_2"/>
    <property type="match status" value="1"/>
</dbReference>
<dbReference type="EC" id="2.4.-.-" evidence="2"/>
<keyword evidence="2" id="KW-0808">Transferase</keyword>
<organism evidence="2 3">
    <name type="scientific">Mesorhizobium humile</name>
    <dbReference type="NCBI Taxonomy" id="3072313"/>
    <lineage>
        <taxon>Bacteria</taxon>
        <taxon>Pseudomonadati</taxon>
        <taxon>Pseudomonadota</taxon>
        <taxon>Alphaproteobacteria</taxon>
        <taxon>Hyphomicrobiales</taxon>
        <taxon>Phyllobacteriaceae</taxon>
        <taxon>Mesorhizobium</taxon>
    </lineage>
</organism>
<reference evidence="2 3" key="1">
    <citation type="submission" date="2023-08" db="EMBL/GenBank/DDBJ databases">
        <title>Implementing the SeqCode for naming new Mesorhizobium species isolated from Vachellia karroo root nodules.</title>
        <authorList>
            <person name="Van Lill M."/>
        </authorList>
    </citation>
    <scope>NUCLEOTIDE SEQUENCE [LARGE SCALE GENOMIC DNA]</scope>
    <source>
        <strain evidence="2 3">VK2B</strain>
    </source>
</reference>
<gene>
    <name evidence="2" type="ORF">RFM52_07315</name>
</gene>
<dbReference type="InterPro" id="IPR029044">
    <property type="entry name" value="Nucleotide-diphossugar_trans"/>
</dbReference>
<name>A0ABU4YDH8_9HYPH</name>
<comment type="caution">
    <text evidence="2">The sequence shown here is derived from an EMBL/GenBank/DDBJ whole genome shotgun (WGS) entry which is preliminary data.</text>
</comment>
<dbReference type="SUPFAM" id="SSF53448">
    <property type="entry name" value="Nucleotide-diphospho-sugar transferases"/>
    <property type="match status" value="1"/>
</dbReference>
<evidence type="ECO:0000259" key="1">
    <source>
        <dbReference type="Pfam" id="PF00535"/>
    </source>
</evidence>
<keyword evidence="3" id="KW-1185">Reference proteome</keyword>
<dbReference type="InterPro" id="IPR001173">
    <property type="entry name" value="Glyco_trans_2-like"/>
</dbReference>
<keyword evidence="2" id="KW-0328">Glycosyltransferase</keyword>
<accession>A0ABU4YDH8</accession>
<evidence type="ECO:0000313" key="3">
    <source>
        <dbReference type="Proteomes" id="UP001280156"/>
    </source>
</evidence>
<dbReference type="RefSeq" id="WP_320294828.1">
    <property type="nucleotide sequence ID" value="NZ_JAVIIU010000003.1"/>
</dbReference>
<protein>
    <submittedName>
        <fullName evidence="2">Glycosyltransferase family A protein</fullName>
        <ecNumber evidence="2">2.4.-.-</ecNumber>
    </submittedName>
</protein>
<dbReference type="EMBL" id="JAVIIV010000003">
    <property type="protein sequence ID" value="MDX8484995.1"/>
    <property type="molecule type" value="Genomic_DNA"/>
</dbReference>
<proteinExistence type="predicted"/>
<dbReference type="Proteomes" id="UP001280156">
    <property type="component" value="Unassembled WGS sequence"/>
</dbReference>
<dbReference type="CDD" id="cd00761">
    <property type="entry name" value="Glyco_tranf_GTA_type"/>
    <property type="match status" value="1"/>
</dbReference>